<keyword evidence="2" id="KW-1133">Transmembrane helix</keyword>
<protein>
    <recommendedName>
        <fullName evidence="5">Transmembrane protein</fullName>
    </recommendedName>
</protein>
<evidence type="ECO:0000313" key="3">
    <source>
        <dbReference type="EMBL" id="OCB84982.1"/>
    </source>
</evidence>
<feature type="transmembrane region" description="Helical" evidence="2">
    <location>
        <begin position="115"/>
        <end position="135"/>
    </location>
</feature>
<name>A0A9Q5HSG2_SANBA</name>
<dbReference type="OrthoDB" id="3210850at2759"/>
<evidence type="ECO:0000256" key="1">
    <source>
        <dbReference type="SAM" id="MobiDB-lite"/>
    </source>
</evidence>
<feature type="region of interest" description="Disordered" evidence="1">
    <location>
        <begin position="473"/>
        <end position="584"/>
    </location>
</feature>
<evidence type="ECO:0000313" key="4">
    <source>
        <dbReference type="Proteomes" id="UP000757232"/>
    </source>
</evidence>
<dbReference type="EMBL" id="LNZH02000212">
    <property type="protein sequence ID" value="OCB84982.1"/>
    <property type="molecule type" value="Genomic_DNA"/>
</dbReference>
<feature type="compositionally biased region" description="Basic and acidic residues" evidence="1">
    <location>
        <begin position="385"/>
        <end position="409"/>
    </location>
</feature>
<organism evidence="3 4">
    <name type="scientific">Sanghuangporus baumii</name>
    <name type="common">Phellinus baumii</name>
    <dbReference type="NCBI Taxonomy" id="108892"/>
    <lineage>
        <taxon>Eukaryota</taxon>
        <taxon>Fungi</taxon>
        <taxon>Dikarya</taxon>
        <taxon>Basidiomycota</taxon>
        <taxon>Agaricomycotina</taxon>
        <taxon>Agaricomycetes</taxon>
        <taxon>Hymenochaetales</taxon>
        <taxon>Hymenochaetaceae</taxon>
        <taxon>Sanghuangporus</taxon>
    </lineage>
</organism>
<feature type="transmembrane region" description="Helical" evidence="2">
    <location>
        <begin position="156"/>
        <end position="181"/>
    </location>
</feature>
<feature type="compositionally biased region" description="Basic residues" evidence="1">
    <location>
        <begin position="518"/>
        <end position="530"/>
    </location>
</feature>
<evidence type="ECO:0000256" key="2">
    <source>
        <dbReference type="SAM" id="Phobius"/>
    </source>
</evidence>
<accession>A0A9Q5HSG2</accession>
<evidence type="ECO:0008006" key="5">
    <source>
        <dbReference type="Google" id="ProtNLM"/>
    </source>
</evidence>
<dbReference type="PANTHER" id="PTHR38848:SF3">
    <property type="entry name" value="G-PROTEIN COUPLED RECEPTORS FAMILY 3 PROFILE DOMAIN-CONTAINING PROTEIN"/>
    <property type="match status" value="1"/>
</dbReference>
<feature type="region of interest" description="Disordered" evidence="1">
    <location>
        <begin position="385"/>
        <end position="419"/>
    </location>
</feature>
<sequence>MPVLAHDVYTNQAGEGPYVIFPTHAHQILSNCTHIFGVSVLAFCFARRTENDRFTSWLWWSNLTWARLLIILIFLDSTRFRNVSVCLAPSWIFLAFSGILVNGVGLSYSTPVCSLGIFGCIFFYATSKALTYLFLVERVWVVCSAGKSVTRMGSRIYRGCALVVFGYTAIITDMIIGRFAYVVAHIKLSSGLSLIDCLSDGSFYVMRFIRTIPLLAYDLFINVFLTSMFLWFLYREQSISERLRRLARRTAFAAAIALTISCVNILILALLEGKQLGWVCLSSCAADVTVNALVLFWVTGGASRDPYWHGAFEIKDGAVFVDPHELPPLNFPVSFVADPEMSPKTMETGLVTQQQTQIQTQTHTRLPRSVSARFVSLGESMREKEFCEGSSKDGRSEHERQREDFRTDFNSDDDEDDKRSAVMEEIEWDITDSASSHKTQFSLEDRDSGKRLEDDAPLQSWRLTLDLELRRPSLLSPDHPEPDSPATHETAGSRTRLTSKNPLTQPGPAQKRRNEFKKQRRRHWSARARRGPSQSRSLQRPVSSPTIPQHPNHPPTSETDPLPSLTSSAVPYRPKRRRVLRSHSDSLMCMRVSDLSMFPGRPRLSQ</sequence>
<feature type="transmembrane region" description="Helical" evidence="2">
    <location>
        <begin position="87"/>
        <end position="109"/>
    </location>
</feature>
<dbReference type="PANTHER" id="PTHR38848">
    <property type="entry name" value="G-PROTEIN COUPLED RECEPTORS FAMILY 3 PROFILE DOMAIN-CONTAINING PROTEIN"/>
    <property type="match status" value="1"/>
</dbReference>
<dbReference type="Proteomes" id="UP000757232">
    <property type="component" value="Unassembled WGS sequence"/>
</dbReference>
<gene>
    <name evidence="3" type="ORF">A7U60_g7936</name>
</gene>
<dbReference type="AlphaFoldDB" id="A0A9Q5HSG2"/>
<feature type="transmembrane region" description="Helical" evidence="2">
    <location>
        <begin position="214"/>
        <end position="234"/>
    </location>
</feature>
<keyword evidence="2" id="KW-0812">Transmembrane</keyword>
<keyword evidence="2" id="KW-0472">Membrane</keyword>
<feature type="compositionally biased region" description="Polar residues" evidence="1">
    <location>
        <begin position="490"/>
        <end position="504"/>
    </location>
</feature>
<feature type="compositionally biased region" description="Polar residues" evidence="1">
    <location>
        <begin position="532"/>
        <end position="569"/>
    </location>
</feature>
<feature type="transmembrane region" description="Helical" evidence="2">
    <location>
        <begin position="57"/>
        <end position="75"/>
    </location>
</feature>
<feature type="compositionally biased region" description="Low complexity" evidence="1">
    <location>
        <begin position="352"/>
        <end position="364"/>
    </location>
</feature>
<feature type="region of interest" description="Disordered" evidence="1">
    <location>
        <begin position="346"/>
        <end position="366"/>
    </location>
</feature>
<comment type="caution">
    <text evidence="3">The sequence shown here is derived from an EMBL/GenBank/DDBJ whole genome shotgun (WGS) entry which is preliminary data.</text>
</comment>
<keyword evidence="4" id="KW-1185">Reference proteome</keyword>
<feature type="transmembrane region" description="Helical" evidence="2">
    <location>
        <begin position="246"/>
        <end position="270"/>
    </location>
</feature>
<proteinExistence type="predicted"/>
<reference evidence="3" key="1">
    <citation type="submission" date="2016-06" db="EMBL/GenBank/DDBJ databases">
        <title>Draft Genome sequence of the fungus Inonotus baumii.</title>
        <authorList>
            <person name="Zhu H."/>
            <person name="Lin W."/>
        </authorList>
    </citation>
    <scope>NUCLEOTIDE SEQUENCE</scope>
    <source>
        <strain evidence="3">821</strain>
    </source>
</reference>